<protein>
    <submittedName>
        <fullName evidence="1">Uncharacterized protein</fullName>
    </submittedName>
</protein>
<keyword evidence="2" id="KW-1185">Reference proteome</keyword>
<sequence>MSPPMLVDYMGKSPPSFSNRRPSGVGDLSSKGLDLFRDLDALGSAGDVGWYCIRAILWAADYCLPEKVTALPNTEFNESVVIISCGTSLSWTDRKITTFYCSFLTNLTMDMTCAGNDGYLHLHHYLDLPFQENMPSFYDVSSYRFTTLALGIEPIPSEHKVATNLPQEALMVREFAHLVAKNFQNMHWFLAIVFLIFTLNNLSEAKYGNRLPSAVVVGTVYCDTCFRTDFSRTSHFISAAVVAVECGVTSSKPSFRKEAKTNERGEFKVRLPFSVSKHVKKIEGCSVKLIRSSEPYCSVASTATSYSLHLKSRKKGIHVFSAGFFTFKPLNEPALCSQKPSLLKSKEFNSKKSLALVAVVSPIFPVPPQTQDPTPLPYQPPTSPNILPPLPELPKLPPLPQLPPLPPLPGFPNIPRKETETSEKSKSTSDPFTTLEVPLLPSPAQPGFGFRFPPNPFRPPSFFPRNPFLPPPLSIPPNPVLRPPPSLFPRNPFQPSPPVSRVPPLVGLTPSLAPPPAPVGLPPFPFQPAPGFPGVPPVRN</sequence>
<dbReference type="Proteomes" id="UP001062846">
    <property type="component" value="Chromosome 10"/>
</dbReference>
<evidence type="ECO:0000313" key="2">
    <source>
        <dbReference type="Proteomes" id="UP001062846"/>
    </source>
</evidence>
<evidence type="ECO:0000313" key="1">
    <source>
        <dbReference type="EMBL" id="KAI8534228.1"/>
    </source>
</evidence>
<accession>A0ACC0LZK4</accession>
<reference evidence="1" key="1">
    <citation type="submission" date="2022-02" db="EMBL/GenBank/DDBJ databases">
        <title>Plant Genome Project.</title>
        <authorList>
            <person name="Zhang R.-G."/>
        </authorList>
    </citation>
    <scope>NUCLEOTIDE SEQUENCE</scope>
    <source>
        <strain evidence="1">AT1</strain>
    </source>
</reference>
<comment type="caution">
    <text evidence="1">The sequence shown here is derived from an EMBL/GenBank/DDBJ whole genome shotgun (WGS) entry which is preliminary data.</text>
</comment>
<organism evidence="1 2">
    <name type="scientific">Rhododendron molle</name>
    <name type="common">Chinese azalea</name>
    <name type="synonym">Azalea mollis</name>
    <dbReference type="NCBI Taxonomy" id="49168"/>
    <lineage>
        <taxon>Eukaryota</taxon>
        <taxon>Viridiplantae</taxon>
        <taxon>Streptophyta</taxon>
        <taxon>Embryophyta</taxon>
        <taxon>Tracheophyta</taxon>
        <taxon>Spermatophyta</taxon>
        <taxon>Magnoliopsida</taxon>
        <taxon>eudicotyledons</taxon>
        <taxon>Gunneridae</taxon>
        <taxon>Pentapetalae</taxon>
        <taxon>asterids</taxon>
        <taxon>Ericales</taxon>
        <taxon>Ericaceae</taxon>
        <taxon>Ericoideae</taxon>
        <taxon>Rhodoreae</taxon>
        <taxon>Rhododendron</taxon>
    </lineage>
</organism>
<name>A0ACC0LZK4_RHOML</name>
<dbReference type="EMBL" id="CM046397">
    <property type="protein sequence ID" value="KAI8534228.1"/>
    <property type="molecule type" value="Genomic_DNA"/>
</dbReference>
<gene>
    <name evidence="1" type="ORF">RHMOL_Rhmol10G0073000</name>
</gene>
<proteinExistence type="predicted"/>